<dbReference type="AlphaFoldDB" id="A0A7X9ILI9"/>
<accession>A0A7X9ILI9</accession>
<gene>
    <name evidence="2" type="ORF">GYA55_13705</name>
</gene>
<name>A0A7X9ILI9_9DELT</name>
<sequence>MSELLKLLNENQGVLAVVGLGITILSGIAAWVFNKNRQVSNHSNSPYIQAGHGISAGGDIIVGGSKTQVTNNENAPAVVIKPDSFTHNTGQFDLIFENTGLSTAVIQKLRIGNNDVPLDEFTLAPDKQARKHLNVSGFRILEEKMDTPNFELFYKDFSSSKKYKTVGNISQDSRADGKYNLGKISEMSFLPINQDGAISNLEKRLLDKLYAKYQKTGSRDKWKATDAFKELGIKDGQDLSTVHDSKFIKIELDGTHECFVLTSEGVRYMDNQ</sequence>
<keyword evidence="1" id="KW-1133">Transmembrane helix</keyword>
<dbReference type="EMBL" id="JAAZON010000627">
    <property type="protein sequence ID" value="NMC64214.1"/>
    <property type="molecule type" value="Genomic_DNA"/>
</dbReference>
<feature type="transmembrane region" description="Helical" evidence="1">
    <location>
        <begin position="12"/>
        <end position="33"/>
    </location>
</feature>
<dbReference type="Proteomes" id="UP000524246">
    <property type="component" value="Unassembled WGS sequence"/>
</dbReference>
<keyword evidence="1" id="KW-0812">Transmembrane</keyword>
<comment type="caution">
    <text evidence="2">The sequence shown here is derived from an EMBL/GenBank/DDBJ whole genome shotgun (WGS) entry which is preliminary data.</text>
</comment>
<protein>
    <submittedName>
        <fullName evidence="2">Uncharacterized protein</fullName>
    </submittedName>
</protein>
<keyword evidence="1" id="KW-0472">Membrane</keyword>
<organism evidence="2 3">
    <name type="scientific">SAR324 cluster bacterium</name>
    <dbReference type="NCBI Taxonomy" id="2024889"/>
    <lineage>
        <taxon>Bacteria</taxon>
        <taxon>Deltaproteobacteria</taxon>
        <taxon>SAR324 cluster</taxon>
    </lineage>
</organism>
<proteinExistence type="predicted"/>
<evidence type="ECO:0000256" key="1">
    <source>
        <dbReference type="SAM" id="Phobius"/>
    </source>
</evidence>
<evidence type="ECO:0000313" key="2">
    <source>
        <dbReference type="EMBL" id="NMC64214.1"/>
    </source>
</evidence>
<reference evidence="2 3" key="1">
    <citation type="journal article" date="2020" name="Biotechnol. Biofuels">
        <title>New insights from the biogas microbiome by comprehensive genome-resolved metagenomics of nearly 1600 species originating from multiple anaerobic digesters.</title>
        <authorList>
            <person name="Campanaro S."/>
            <person name="Treu L."/>
            <person name="Rodriguez-R L.M."/>
            <person name="Kovalovszki A."/>
            <person name="Ziels R.M."/>
            <person name="Maus I."/>
            <person name="Zhu X."/>
            <person name="Kougias P.G."/>
            <person name="Basile A."/>
            <person name="Luo G."/>
            <person name="Schluter A."/>
            <person name="Konstantinidis K.T."/>
            <person name="Angelidaki I."/>
        </authorList>
    </citation>
    <scope>NUCLEOTIDE SEQUENCE [LARGE SCALE GENOMIC DNA]</scope>
    <source>
        <strain evidence="2">AS27yjCOA_65</strain>
    </source>
</reference>
<evidence type="ECO:0000313" key="3">
    <source>
        <dbReference type="Proteomes" id="UP000524246"/>
    </source>
</evidence>